<dbReference type="InterPro" id="IPR011530">
    <property type="entry name" value="rRNA_adenine_dimethylase"/>
</dbReference>
<dbReference type="HAMAP" id="MF_00607">
    <property type="entry name" value="16SrRNA_methyltr_A"/>
    <property type="match status" value="1"/>
</dbReference>
<comment type="function">
    <text evidence="7">Specifically dimethylates two adjacent adenosines in the loop of a conserved hairpin near the 3'-end of 16S rRNA in the 30S particle. May play a critical role in biogenesis of 30S subunits.</text>
</comment>
<dbReference type="SUPFAM" id="SSF53335">
    <property type="entry name" value="S-adenosyl-L-methionine-dependent methyltransferases"/>
    <property type="match status" value="1"/>
</dbReference>
<keyword evidence="2 7" id="KW-0698">rRNA processing</keyword>
<proteinExistence type="inferred from homology"/>
<evidence type="ECO:0000256" key="5">
    <source>
        <dbReference type="ARBA" id="ARBA00022691"/>
    </source>
</evidence>
<dbReference type="CDD" id="cd02440">
    <property type="entry name" value="AdoMet_MTases"/>
    <property type="match status" value="1"/>
</dbReference>
<feature type="domain" description="Ribosomal RNA adenine methylase transferase N-terminal" evidence="9">
    <location>
        <begin position="17"/>
        <end position="178"/>
    </location>
</feature>
<dbReference type="InterPro" id="IPR029063">
    <property type="entry name" value="SAM-dependent_MTases_sf"/>
</dbReference>
<keyword evidence="3 7" id="KW-0489">Methyltransferase</keyword>
<feature type="binding site" evidence="7 8">
    <location>
        <position position="57"/>
    </location>
    <ligand>
        <name>S-adenosyl-L-methionine</name>
        <dbReference type="ChEBI" id="CHEBI:59789"/>
    </ligand>
</feature>
<dbReference type="Gene3D" id="3.40.50.150">
    <property type="entry name" value="Vaccinia Virus protein VP39"/>
    <property type="match status" value="1"/>
</dbReference>
<gene>
    <name evidence="7 10" type="primary">rsmA</name>
    <name evidence="7" type="synonym">ksgA</name>
    <name evidence="10" type="ORF">ENW66_04220</name>
</gene>
<feature type="binding site" evidence="7 8">
    <location>
        <position position="85"/>
    </location>
    <ligand>
        <name>S-adenosyl-L-methionine</name>
        <dbReference type="ChEBI" id="CHEBI:59789"/>
    </ligand>
</feature>
<reference evidence="10" key="1">
    <citation type="journal article" date="2020" name="mSystems">
        <title>Genome- and Community-Level Interaction Insights into Carbon Utilization and Element Cycling Functions of Hydrothermarchaeota in Hydrothermal Sediment.</title>
        <authorList>
            <person name="Zhou Z."/>
            <person name="Liu Y."/>
            <person name="Xu W."/>
            <person name="Pan J."/>
            <person name="Luo Z.H."/>
            <person name="Li M."/>
        </authorList>
    </citation>
    <scope>NUCLEOTIDE SEQUENCE [LARGE SCALE GENOMIC DNA]</scope>
    <source>
        <strain evidence="10">SpSt-87</strain>
    </source>
</reference>
<evidence type="ECO:0000259" key="9">
    <source>
        <dbReference type="SMART" id="SM00650"/>
    </source>
</evidence>
<dbReference type="GO" id="GO:0000179">
    <property type="term" value="F:rRNA (adenine-N6,N6-)-dimethyltransferase activity"/>
    <property type="evidence" value="ECO:0007669"/>
    <property type="project" value="UniProtKB-UniRule"/>
</dbReference>
<evidence type="ECO:0000256" key="3">
    <source>
        <dbReference type="ARBA" id="ARBA00022603"/>
    </source>
</evidence>
<keyword evidence="1 7" id="KW-0963">Cytoplasm</keyword>
<evidence type="ECO:0000256" key="8">
    <source>
        <dbReference type="PROSITE-ProRule" id="PRU01026"/>
    </source>
</evidence>
<protein>
    <recommendedName>
        <fullName evidence="7">Probable ribosomal RNA small subunit methyltransferase A</fullName>
        <ecNumber evidence="7">2.1.1.-</ecNumber>
    </recommendedName>
    <alternativeName>
        <fullName evidence="7">16S rRNA dimethyladenosine transferase</fullName>
    </alternativeName>
    <alternativeName>
        <fullName evidence="7">16S rRNA dimethylase</fullName>
    </alternativeName>
    <alternativeName>
        <fullName evidence="7">S-adenosylmethionine-6-N',N'-adenosyl(rRNA) dimethyltransferase</fullName>
    </alternativeName>
</protein>
<dbReference type="GO" id="GO:0003723">
    <property type="term" value="F:RNA binding"/>
    <property type="evidence" value="ECO:0007669"/>
    <property type="project" value="UniProtKB-UniRule"/>
</dbReference>
<keyword evidence="6 7" id="KW-0694">RNA-binding</keyword>
<dbReference type="PANTHER" id="PTHR11727:SF7">
    <property type="entry name" value="DIMETHYLADENOSINE TRANSFERASE-RELATED"/>
    <property type="match status" value="1"/>
</dbReference>
<feature type="binding site" evidence="7 8">
    <location>
        <position position="10"/>
    </location>
    <ligand>
        <name>S-adenosyl-L-methionine</name>
        <dbReference type="ChEBI" id="CHEBI:59789"/>
    </ligand>
</feature>
<dbReference type="InterPro" id="IPR023165">
    <property type="entry name" value="rRNA_Ade_diMease-like_C"/>
</dbReference>
<evidence type="ECO:0000256" key="7">
    <source>
        <dbReference type="HAMAP-Rule" id="MF_00607"/>
    </source>
</evidence>
<accession>A0A7C3RB69</accession>
<feature type="binding site" evidence="7 8">
    <location>
        <position position="37"/>
    </location>
    <ligand>
        <name>S-adenosyl-L-methionine</name>
        <dbReference type="ChEBI" id="CHEBI:59789"/>
    </ligand>
</feature>
<organism evidence="10">
    <name type="scientific">Archaeoglobus fulgidus</name>
    <dbReference type="NCBI Taxonomy" id="2234"/>
    <lineage>
        <taxon>Archaea</taxon>
        <taxon>Methanobacteriati</taxon>
        <taxon>Methanobacteriota</taxon>
        <taxon>Archaeoglobi</taxon>
        <taxon>Archaeoglobales</taxon>
        <taxon>Archaeoglobaceae</taxon>
        <taxon>Archaeoglobus</taxon>
    </lineage>
</organism>
<name>A0A7C3RB69_ARCFL</name>
<comment type="similarity">
    <text evidence="7">Belongs to the class I-like SAM-binding methyltransferase superfamily. rRNA adenine N(6)-methyltransferase family. RsmA subfamily.</text>
</comment>
<dbReference type="InterPro" id="IPR020598">
    <property type="entry name" value="rRNA_Ade_methylase_Trfase_N"/>
</dbReference>
<evidence type="ECO:0000256" key="6">
    <source>
        <dbReference type="ARBA" id="ARBA00022884"/>
    </source>
</evidence>
<evidence type="ECO:0000256" key="2">
    <source>
        <dbReference type="ARBA" id="ARBA00022552"/>
    </source>
</evidence>
<dbReference type="EC" id="2.1.1.-" evidence="7"/>
<feature type="binding site" evidence="7 8">
    <location>
        <position position="12"/>
    </location>
    <ligand>
        <name>S-adenosyl-L-methionine</name>
        <dbReference type="ChEBI" id="CHEBI:59789"/>
    </ligand>
</feature>
<comment type="caution">
    <text evidence="10">The sequence shown here is derived from an EMBL/GenBank/DDBJ whole genome shotgun (WGS) entry which is preliminary data.</text>
</comment>
<dbReference type="NCBIfam" id="TIGR00755">
    <property type="entry name" value="ksgA"/>
    <property type="match status" value="1"/>
</dbReference>
<dbReference type="InterPro" id="IPR020596">
    <property type="entry name" value="rRNA_Ade_Mease_Trfase_CS"/>
</dbReference>
<dbReference type="AlphaFoldDB" id="A0A7C3RB69"/>
<keyword evidence="5 7" id="KW-0949">S-adenosyl-L-methionine</keyword>
<dbReference type="GO" id="GO:0005737">
    <property type="term" value="C:cytoplasm"/>
    <property type="evidence" value="ECO:0007669"/>
    <property type="project" value="UniProtKB-SubCell"/>
</dbReference>
<dbReference type="PROSITE" id="PS51689">
    <property type="entry name" value="SAM_RNA_A_N6_MT"/>
    <property type="match status" value="1"/>
</dbReference>
<sequence length="244" mass="28188">MRMRKSLGQHMLVDRRVTSRIVKYAELSEDDVVLEVGCGTGNLTSAMLRKCRVIGIEKDPAMVELLRKRFSKFIEDGTFRLVHGDALKVPFPPFTKFVSNIPYRISSPLTFKLLKSDFRLAVVMYQREFAERLCRDDNRLGVILKTYCRAELLEVVKSSSFNPPPKVDSAIVRIFPEPEVEVKDRELFETFVTFAFSMKRKKMGKIVQEFGRRYGVNIAIDEDLARKRPEELGAEKFAEILVRE</sequence>
<comment type="subcellular location">
    <subcellularLocation>
        <location evidence="7">Cytoplasm</location>
    </subcellularLocation>
</comment>
<feature type="binding site" evidence="7 8">
    <location>
        <position position="100"/>
    </location>
    <ligand>
        <name>S-adenosyl-L-methionine</name>
        <dbReference type="ChEBI" id="CHEBI:59789"/>
    </ligand>
</feature>
<dbReference type="PROSITE" id="PS01131">
    <property type="entry name" value="RRNA_A_DIMETH"/>
    <property type="match status" value="1"/>
</dbReference>
<keyword evidence="4 7" id="KW-0808">Transferase</keyword>
<dbReference type="Pfam" id="PF00398">
    <property type="entry name" value="RrnaAD"/>
    <property type="match status" value="1"/>
</dbReference>
<dbReference type="EMBL" id="DTLB01000023">
    <property type="protein sequence ID" value="HFW32144.1"/>
    <property type="molecule type" value="Genomic_DNA"/>
</dbReference>
<dbReference type="PANTHER" id="PTHR11727">
    <property type="entry name" value="DIMETHYLADENOSINE TRANSFERASE"/>
    <property type="match status" value="1"/>
</dbReference>
<evidence type="ECO:0000256" key="4">
    <source>
        <dbReference type="ARBA" id="ARBA00022679"/>
    </source>
</evidence>
<dbReference type="Gene3D" id="1.10.8.100">
    <property type="entry name" value="Ribosomal RNA adenine dimethylase-like, domain 2"/>
    <property type="match status" value="1"/>
</dbReference>
<dbReference type="SMART" id="SM00650">
    <property type="entry name" value="rADc"/>
    <property type="match status" value="1"/>
</dbReference>
<dbReference type="InterPro" id="IPR001737">
    <property type="entry name" value="KsgA/Erm"/>
</dbReference>
<evidence type="ECO:0000256" key="1">
    <source>
        <dbReference type="ARBA" id="ARBA00022490"/>
    </source>
</evidence>
<evidence type="ECO:0000313" key="10">
    <source>
        <dbReference type="EMBL" id="HFW32144.1"/>
    </source>
</evidence>